<dbReference type="SUPFAM" id="SSF88946">
    <property type="entry name" value="Sigma2 domain of RNA polymerase sigma factors"/>
    <property type="match status" value="1"/>
</dbReference>
<dbReference type="CDD" id="cd06171">
    <property type="entry name" value="Sigma70_r4"/>
    <property type="match status" value="1"/>
</dbReference>
<organism evidence="6 7">
    <name type="scientific">Igneacidithiobacillus copahuensis</name>
    <dbReference type="NCBI Taxonomy" id="2724909"/>
    <lineage>
        <taxon>Bacteria</taxon>
        <taxon>Pseudomonadati</taxon>
        <taxon>Pseudomonadota</taxon>
        <taxon>Acidithiobacillia</taxon>
        <taxon>Acidithiobacillales</taxon>
        <taxon>Acidithiobacillaceae</taxon>
        <taxon>Igneacidithiobacillus</taxon>
    </lineage>
</organism>
<dbReference type="RefSeq" id="WP_215871945.1">
    <property type="nucleotide sequence ID" value="NZ_JAAXYO010000039.1"/>
</dbReference>
<evidence type="ECO:0000256" key="2">
    <source>
        <dbReference type="ARBA" id="ARBA00023082"/>
    </source>
</evidence>
<dbReference type="Pfam" id="PF04542">
    <property type="entry name" value="Sigma70_r2"/>
    <property type="match status" value="1"/>
</dbReference>
<keyword evidence="7" id="KW-1185">Reference proteome</keyword>
<dbReference type="Proteomes" id="UP001197378">
    <property type="component" value="Unassembled WGS sequence"/>
</dbReference>
<dbReference type="InterPro" id="IPR007630">
    <property type="entry name" value="RNA_pol_sigma70_r4"/>
</dbReference>
<dbReference type="InterPro" id="IPR013325">
    <property type="entry name" value="RNA_pol_sigma_r2"/>
</dbReference>
<dbReference type="InterPro" id="IPR014284">
    <property type="entry name" value="RNA_pol_sigma-70_dom"/>
</dbReference>
<evidence type="ECO:0000313" key="6">
    <source>
        <dbReference type="EMBL" id="MBU2787374.1"/>
    </source>
</evidence>
<dbReference type="PRINTS" id="PR00046">
    <property type="entry name" value="SIGMA70FCT"/>
</dbReference>
<dbReference type="NCBIfam" id="NF005413">
    <property type="entry name" value="PRK06986.1"/>
    <property type="match status" value="1"/>
</dbReference>
<dbReference type="NCBIfam" id="TIGR02937">
    <property type="entry name" value="sigma70-ECF"/>
    <property type="match status" value="1"/>
</dbReference>
<protein>
    <submittedName>
        <fullName evidence="6">RNA polymerase sigma factor FliA</fullName>
    </submittedName>
</protein>
<dbReference type="PANTHER" id="PTHR30385:SF7">
    <property type="entry name" value="RNA POLYMERASE SIGMA FACTOR FLIA"/>
    <property type="match status" value="1"/>
</dbReference>
<gene>
    <name evidence="6" type="primary">fliA</name>
    <name evidence="6" type="ORF">HFQ13_03970</name>
</gene>
<dbReference type="InterPro" id="IPR007624">
    <property type="entry name" value="RNA_pol_sigma70_r3"/>
</dbReference>
<dbReference type="PROSITE" id="PS00715">
    <property type="entry name" value="SIGMA70_1"/>
    <property type="match status" value="1"/>
</dbReference>
<dbReference type="EMBL" id="JAAXYO010000039">
    <property type="protein sequence ID" value="MBU2787374.1"/>
    <property type="molecule type" value="Genomic_DNA"/>
</dbReference>
<dbReference type="GO" id="GO:0003677">
    <property type="term" value="F:DNA binding"/>
    <property type="evidence" value="ECO:0007669"/>
    <property type="project" value="UniProtKB-KW"/>
</dbReference>
<dbReference type="InterPro" id="IPR013324">
    <property type="entry name" value="RNA_pol_sigma_r3/r4-like"/>
</dbReference>
<evidence type="ECO:0000259" key="5">
    <source>
        <dbReference type="PROSITE" id="PS00715"/>
    </source>
</evidence>
<evidence type="ECO:0000256" key="1">
    <source>
        <dbReference type="ARBA" id="ARBA00023015"/>
    </source>
</evidence>
<dbReference type="Gene3D" id="1.10.1740.10">
    <property type="match status" value="1"/>
</dbReference>
<keyword evidence="2" id="KW-0731">Sigma factor</keyword>
<keyword evidence="4" id="KW-0804">Transcription</keyword>
<reference evidence="6" key="1">
    <citation type="journal article" date="2021" name="ISME J.">
        <title>Genomic evolution of the class Acidithiobacillia: deep-branching Proteobacteria living in extreme acidic conditions.</title>
        <authorList>
            <person name="Moya-Beltran A."/>
            <person name="Beard S."/>
            <person name="Rojas-Villalobos C."/>
            <person name="Issotta F."/>
            <person name="Gallardo Y."/>
            <person name="Ulloa R."/>
            <person name="Giaveno A."/>
            <person name="Degli Esposti M."/>
            <person name="Johnson D.B."/>
            <person name="Quatrini R."/>
        </authorList>
    </citation>
    <scope>NUCLEOTIDE SEQUENCE</scope>
    <source>
        <strain evidence="6">VAN18-1</strain>
    </source>
</reference>
<dbReference type="InterPro" id="IPR000943">
    <property type="entry name" value="RNA_pol_sigma70"/>
</dbReference>
<evidence type="ECO:0000256" key="4">
    <source>
        <dbReference type="ARBA" id="ARBA00023163"/>
    </source>
</evidence>
<evidence type="ECO:0000313" key="7">
    <source>
        <dbReference type="Proteomes" id="UP001197378"/>
    </source>
</evidence>
<keyword evidence="3" id="KW-0238">DNA-binding</keyword>
<dbReference type="PANTHER" id="PTHR30385">
    <property type="entry name" value="SIGMA FACTOR F FLAGELLAR"/>
    <property type="match status" value="1"/>
</dbReference>
<dbReference type="InterPro" id="IPR007627">
    <property type="entry name" value="RNA_pol_sigma70_r2"/>
</dbReference>
<name>A0AAE2YNQ4_9PROT</name>
<accession>A0AAE2YNQ4</accession>
<proteinExistence type="predicted"/>
<keyword evidence="1" id="KW-0805">Transcription regulation</keyword>
<evidence type="ECO:0000256" key="3">
    <source>
        <dbReference type="ARBA" id="ARBA00023125"/>
    </source>
</evidence>
<dbReference type="AlphaFoldDB" id="A0AAE2YNQ4"/>
<comment type="caution">
    <text evidence="6">The sequence shown here is derived from an EMBL/GenBank/DDBJ whole genome shotgun (WGS) entry which is preliminary data.</text>
</comment>
<dbReference type="GO" id="GO:0006352">
    <property type="term" value="P:DNA-templated transcription initiation"/>
    <property type="evidence" value="ECO:0007669"/>
    <property type="project" value="InterPro"/>
</dbReference>
<dbReference type="InterPro" id="IPR012845">
    <property type="entry name" value="RNA_pol_sigma_FliA_WhiG"/>
</dbReference>
<dbReference type="SUPFAM" id="SSF88659">
    <property type="entry name" value="Sigma3 and sigma4 domains of RNA polymerase sigma factors"/>
    <property type="match status" value="2"/>
</dbReference>
<dbReference type="Gene3D" id="1.20.140.160">
    <property type="match status" value="1"/>
</dbReference>
<dbReference type="PIRSF" id="PIRSF000770">
    <property type="entry name" value="RNA_pol_sigma-SigE/K"/>
    <property type="match status" value="1"/>
</dbReference>
<dbReference type="Pfam" id="PF04545">
    <property type="entry name" value="Sigma70_r4"/>
    <property type="match status" value="1"/>
</dbReference>
<dbReference type="NCBIfam" id="TIGR02479">
    <property type="entry name" value="FliA_WhiG"/>
    <property type="match status" value="1"/>
</dbReference>
<feature type="domain" description="RNA polymerase sigma-70" evidence="5">
    <location>
        <begin position="41"/>
        <end position="54"/>
    </location>
</feature>
<dbReference type="Pfam" id="PF04539">
    <property type="entry name" value="Sigma70_r3"/>
    <property type="match status" value="1"/>
</dbReference>
<dbReference type="GO" id="GO:0016987">
    <property type="term" value="F:sigma factor activity"/>
    <property type="evidence" value="ECO:0007669"/>
    <property type="project" value="UniProtKB-KW"/>
</dbReference>
<sequence>MSDRIIDSATRSAQVAEYLPLVQRIAQRLLVRLPPSVDLGDLVQAGLMGLLDALEQKEGSANDAAFQSYAAIRIRGAMLDELREQDWLPRRARQREQKIAKGMARLEQRLGRAVSEEELAEDLGWTLKEYQEALRDGGGQLLYLEDLSSDNESFVAQHLRDDGEDLPEILSAQHFQRDLEHAIARLPERERLVMALYYQEDLTLREIGKVLDLTESRVSQILRQAVLRLRSSLIDWREEA</sequence>
<dbReference type="GO" id="GO:0003899">
    <property type="term" value="F:DNA-directed RNA polymerase activity"/>
    <property type="evidence" value="ECO:0007669"/>
    <property type="project" value="InterPro"/>
</dbReference>